<dbReference type="AlphaFoldDB" id="A0A3D8IF02"/>
<dbReference type="OrthoDB" id="5329898at2"/>
<comment type="caution">
    <text evidence="1">The sequence shown here is derived from an EMBL/GenBank/DDBJ whole genome shotgun (WGS) entry which is preliminary data.</text>
</comment>
<proteinExistence type="predicted"/>
<evidence type="ECO:0000313" key="1">
    <source>
        <dbReference type="EMBL" id="RDU63688.1"/>
    </source>
</evidence>
<sequence>MIKQLSQLAQVQNTLQNSANKPTQFNASLPMRLEVMEKMQGIRYMLKVGNIAMETKSLKELEIGGRYWAQMARGSTGGITLSNLIKQPDLLKEQNVPLRLSSETMREFLQGENPFDVMKGFLSERLANAESRWEFAFLSHMLMSLKQKVLTLPLHYDDESKEGLMQMRKKKVGSQECLEFYSVFANLGATWGLLWDFKEGVRLDISVMYEGVARLLRENLGELEFIYETNINVDGGIVPLYDFSDSLLDLEG</sequence>
<dbReference type="GeneID" id="82535127"/>
<protein>
    <submittedName>
        <fullName evidence="1">Uncharacterized protein</fullName>
    </submittedName>
</protein>
<organism evidence="1 2">
    <name type="scientific">Helicobacter ganmani</name>
    <dbReference type="NCBI Taxonomy" id="60246"/>
    <lineage>
        <taxon>Bacteria</taxon>
        <taxon>Pseudomonadati</taxon>
        <taxon>Campylobacterota</taxon>
        <taxon>Epsilonproteobacteria</taxon>
        <taxon>Campylobacterales</taxon>
        <taxon>Helicobacteraceae</taxon>
        <taxon>Helicobacter</taxon>
    </lineage>
</organism>
<reference evidence="1 2" key="1">
    <citation type="submission" date="2018-04" db="EMBL/GenBank/DDBJ databases">
        <title>Novel Campyloabacter and Helicobacter Species and Strains.</title>
        <authorList>
            <person name="Mannion A.J."/>
            <person name="Shen Z."/>
            <person name="Fox J.G."/>
        </authorList>
    </citation>
    <scope>NUCLEOTIDE SEQUENCE [LARGE SCALE GENOMIC DNA]</scope>
    <source>
        <strain evidence="1 2">MIT 99-5101</strain>
    </source>
</reference>
<accession>A0A3D8IF02</accession>
<keyword evidence="2" id="KW-1185">Reference proteome</keyword>
<dbReference type="Proteomes" id="UP000256650">
    <property type="component" value="Unassembled WGS sequence"/>
</dbReference>
<dbReference type="RefSeq" id="WP_115551019.1">
    <property type="nucleotide sequence ID" value="NZ_CAONBV010000105.1"/>
</dbReference>
<name>A0A3D8IF02_9HELI</name>
<gene>
    <name evidence="1" type="ORF">CQA43_02360</name>
</gene>
<evidence type="ECO:0000313" key="2">
    <source>
        <dbReference type="Proteomes" id="UP000256650"/>
    </source>
</evidence>
<dbReference type="EMBL" id="NXLS01000002">
    <property type="protein sequence ID" value="RDU63688.1"/>
    <property type="molecule type" value="Genomic_DNA"/>
</dbReference>